<dbReference type="PANTHER" id="PTHR48079:SF6">
    <property type="entry name" value="NAD(P)-BINDING DOMAIN-CONTAINING PROTEIN-RELATED"/>
    <property type="match status" value="1"/>
</dbReference>
<dbReference type="InterPro" id="IPR036291">
    <property type="entry name" value="NAD(P)-bd_dom_sf"/>
</dbReference>
<evidence type="ECO:0000259" key="1">
    <source>
        <dbReference type="Pfam" id="PF13460"/>
    </source>
</evidence>
<proteinExistence type="predicted"/>
<gene>
    <name evidence="2" type="ORF">DLM85_05475</name>
</gene>
<keyword evidence="3" id="KW-1185">Reference proteome</keyword>
<feature type="domain" description="NAD(P)-binding" evidence="1">
    <location>
        <begin position="38"/>
        <end position="192"/>
    </location>
</feature>
<sequence>MHAAYFSRRCARHITDCFAADALLCPMNDTSIAVLGCGWLGLPLARALAGVGHAVAGSTTTADKRPALAAAGIRPHLLRLGPETTAADLAPLLAGAAVLVSSVPPSRAAANRSAYAAALQPVAAALADSSVRHVVFVSSTGVYPDEPRPMTEADAVASAEAENHLLRAEAVFRQPGQGWQTTVLRLGGLMGPGRAPGRFLAGRTDLPQPAAPVNLLHLDDAVGVIRAVIEQGVWGRTLNVCAAGHPPRQQFYQAAAAQLGLPAPQFRPDETGGKLIRTAQLRGAVAYGFRYDDPLAALLYC</sequence>
<dbReference type="GO" id="GO:0005737">
    <property type="term" value="C:cytoplasm"/>
    <property type="evidence" value="ECO:0007669"/>
    <property type="project" value="TreeGrafter"/>
</dbReference>
<dbReference type="AlphaFoldDB" id="A0A328BUE8"/>
<dbReference type="InterPro" id="IPR016040">
    <property type="entry name" value="NAD(P)-bd_dom"/>
</dbReference>
<accession>A0A328BUE8</accession>
<dbReference type="GO" id="GO:0004029">
    <property type="term" value="F:aldehyde dehydrogenase (NAD+) activity"/>
    <property type="evidence" value="ECO:0007669"/>
    <property type="project" value="TreeGrafter"/>
</dbReference>
<evidence type="ECO:0000313" key="2">
    <source>
        <dbReference type="EMBL" id="RAK70295.1"/>
    </source>
</evidence>
<dbReference type="Gene3D" id="3.40.50.720">
    <property type="entry name" value="NAD(P)-binding Rossmann-like Domain"/>
    <property type="match status" value="1"/>
</dbReference>
<organism evidence="2 3">
    <name type="scientific">Hymenobacter edaphi</name>
    <dbReference type="NCBI Taxonomy" id="2211146"/>
    <lineage>
        <taxon>Bacteria</taxon>
        <taxon>Pseudomonadati</taxon>
        <taxon>Bacteroidota</taxon>
        <taxon>Cytophagia</taxon>
        <taxon>Cytophagales</taxon>
        <taxon>Hymenobacteraceae</taxon>
        <taxon>Hymenobacter</taxon>
    </lineage>
</organism>
<evidence type="ECO:0000313" key="3">
    <source>
        <dbReference type="Proteomes" id="UP000248553"/>
    </source>
</evidence>
<dbReference type="PANTHER" id="PTHR48079">
    <property type="entry name" value="PROTEIN YEEZ"/>
    <property type="match status" value="1"/>
</dbReference>
<name>A0A328BUE8_9BACT</name>
<dbReference type="SUPFAM" id="SSF51735">
    <property type="entry name" value="NAD(P)-binding Rossmann-fold domains"/>
    <property type="match status" value="1"/>
</dbReference>
<dbReference type="Pfam" id="PF13460">
    <property type="entry name" value="NAD_binding_10"/>
    <property type="match status" value="1"/>
</dbReference>
<dbReference type="EMBL" id="QHKM01000001">
    <property type="protein sequence ID" value="RAK70295.1"/>
    <property type="molecule type" value="Genomic_DNA"/>
</dbReference>
<dbReference type="OrthoDB" id="751203at2"/>
<protein>
    <submittedName>
        <fullName evidence="2">SDR family NAD(P)-dependent oxidoreductase</fullName>
    </submittedName>
</protein>
<reference evidence="3" key="1">
    <citation type="submission" date="2018-05" db="EMBL/GenBank/DDBJ databases">
        <authorList>
            <person name="Nie L."/>
        </authorList>
    </citation>
    <scope>NUCLEOTIDE SEQUENCE [LARGE SCALE GENOMIC DNA]</scope>
    <source>
        <strain evidence="3">NL</strain>
    </source>
</reference>
<dbReference type="InterPro" id="IPR051783">
    <property type="entry name" value="NAD(P)-dependent_oxidoreduct"/>
</dbReference>
<dbReference type="Proteomes" id="UP000248553">
    <property type="component" value="Unassembled WGS sequence"/>
</dbReference>
<comment type="caution">
    <text evidence="2">The sequence shown here is derived from an EMBL/GenBank/DDBJ whole genome shotgun (WGS) entry which is preliminary data.</text>
</comment>